<comment type="caution">
    <text evidence="3">The sequence shown here is derived from an EMBL/GenBank/DDBJ whole genome shotgun (WGS) entry which is preliminary data.</text>
</comment>
<dbReference type="GO" id="GO:0032543">
    <property type="term" value="P:mitochondrial translation"/>
    <property type="evidence" value="ECO:0007669"/>
    <property type="project" value="InterPro"/>
</dbReference>
<evidence type="ECO:0000313" key="4">
    <source>
        <dbReference type="Proteomes" id="UP001292094"/>
    </source>
</evidence>
<reference evidence="3" key="1">
    <citation type="submission" date="2023-11" db="EMBL/GenBank/DDBJ databases">
        <title>Genome assemblies of two species of porcelain crab, Petrolisthes cinctipes and Petrolisthes manimaculis (Anomura: Porcellanidae).</title>
        <authorList>
            <person name="Angst P."/>
        </authorList>
    </citation>
    <scope>NUCLEOTIDE SEQUENCE</scope>
    <source>
        <strain evidence="3">PB745_02</strain>
        <tissue evidence="3">Gill</tissue>
    </source>
</reference>
<dbReference type="SUPFAM" id="SSF47072">
    <property type="entry name" value="Cysteine alpha-hairpin motif"/>
    <property type="match status" value="1"/>
</dbReference>
<dbReference type="GO" id="GO:0005654">
    <property type="term" value="C:nucleoplasm"/>
    <property type="evidence" value="ECO:0007669"/>
    <property type="project" value="TreeGrafter"/>
</dbReference>
<dbReference type="InterPro" id="IPR009069">
    <property type="entry name" value="Cys_alpha_HP_mot_SF"/>
</dbReference>
<gene>
    <name evidence="3" type="ORF">Pmani_001952</name>
</gene>
<protein>
    <submittedName>
        <fullName evidence="3">Uncharacterized protein</fullName>
    </submittedName>
</protein>
<dbReference type="GO" id="GO:0005761">
    <property type="term" value="C:mitochondrial ribosome"/>
    <property type="evidence" value="ECO:0007669"/>
    <property type="project" value="InterPro"/>
</dbReference>
<evidence type="ECO:0000256" key="1">
    <source>
        <dbReference type="SAM" id="MobiDB-lite"/>
    </source>
</evidence>
<keyword evidence="4" id="KW-1185">Reference proteome</keyword>
<accession>A0AAE1QJM1</accession>
<keyword evidence="2" id="KW-1133">Transmembrane helix</keyword>
<evidence type="ECO:0000256" key="2">
    <source>
        <dbReference type="SAM" id="Phobius"/>
    </source>
</evidence>
<organism evidence="3 4">
    <name type="scientific">Petrolisthes manimaculis</name>
    <dbReference type="NCBI Taxonomy" id="1843537"/>
    <lineage>
        <taxon>Eukaryota</taxon>
        <taxon>Metazoa</taxon>
        <taxon>Ecdysozoa</taxon>
        <taxon>Arthropoda</taxon>
        <taxon>Crustacea</taxon>
        <taxon>Multicrustacea</taxon>
        <taxon>Malacostraca</taxon>
        <taxon>Eumalacostraca</taxon>
        <taxon>Eucarida</taxon>
        <taxon>Decapoda</taxon>
        <taxon>Pleocyemata</taxon>
        <taxon>Anomura</taxon>
        <taxon>Galatheoidea</taxon>
        <taxon>Porcellanidae</taxon>
        <taxon>Petrolisthes</taxon>
    </lineage>
</organism>
<proteinExistence type="predicted"/>
<keyword evidence="2" id="KW-0812">Transmembrane</keyword>
<dbReference type="InterPro" id="IPR033620">
    <property type="entry name" value="Ribosomal_mS37_met"/>
</dbReference>
<sequence>MQVTRYYLYWENKAVHMLVIFLARFRYLLREWLLVLMTVDCYLASRPQHHSLQYRWKILKLASGALWLAMTLLAVIAMLTEVYSILSGDWMTLDHLTFWFIALVIPLIICWVYISFFYTPKSSTATVEGSTNTTNNTTSTLNWENEEGNTPLPPLPRTLILALVTTTTVLQFPTTGDIFITEKFIMHLSPLMLGTMYRLPNGNFRKTGRRPSRWPFPYNNVLPLALRNEVSGKGDKQQNLACLHEMSILFACMKKNDFVQSLCSKEINSFQNCHLNFLQAQKLKKEQEREGNLVPYAKNMSHRQVNQLLKQYPQPK</sequence>
<keyword evidence="2" id="KW-0472">Membrane</keyword>
<feature type="region of interest" description="Disordered" evidence="1">
    <location>
        <begin position="127"/>
        <end position="147"/>
    </location>
</feature>
<name>A0AAE1QJM1_9EUCA</name>
<evidence type="ECO:0000313" key="3">
    <source>
        <dbReference type="EMBL" id="KAK4327595.1"/>
    </source>
</evidence>
<feature type="transmembrane region" description="Helical" evidence="2">
    <location>
        <begin position="65"/>
        <end position="86"/>
    </location>
</feature>
<dbReference type="EMBL" id="JAWZYT010000140">
    <property type="protein sequence ID" value="KAK4327595.1"/>
    <property type="molecule type" value="Genomic_DNA"/>
</dbReference>
<dbReference type="Proteomes" id="UP001292094">
    <property type="component" value="Unassembled WGS sequence"/>
</dbReference>
<feature type="compositionally biased region" description="Low complexity" evidence="1">
    <location>
        <begin position="130"/>
        <end position="140"/>
    </location>
</feature>
<dbReference type="PANTHER" id="PTHR31278">
    <property type="entry name" value="CHCHD1"/>
    <property type="match status" value="1"/>
</dbReference>
<feature type="transmembrane region" description="Helical" evidence="2">
    <location>
        <begin position="98"/>
        <end position="118"/>
    </location>
</feature>
<dbReference type="PANTHER" id="PTHR31278:SF2">
    <property type="entry name" value="SMALL RIBOSOMAL SUBUNIT PROTEIN MS37"/>
    <property type="match status" value="1"/>
</dbReference>
<dbReference type="AlphaFoldDB" id="A0AAE1QJM1"/>
<dbReference type="GO" id="GO:0003723">
    <property type="term" value="F:RNA binding"/>
    <property type="evidence" value="ECO:0007669"/>
    <property type="project" value="TreeGrafter"/>
</dbReference>